<dbReference type="Proteomes" id="UP001302719">
    <property type="component" value="Chromosome"/>
</dbReference>
<sequence length="296" mass="32742">MIYQVTHRTAFAYTQPVAISHHVLRLTPRSHPRQHCLRSTVTLEPTPTVRSEGEDYFGNPITHLTIQTPHPQLIVEAKTVVEVLKPEPIPLDQSPPWEQVIQQLQNPVDSPNLEAQQFMYDSPYITIDDATYDFVRECFPSGRPLLAGVMELTSRIFEEFTYEGGVTDVSTPVHDVLTSRKGVCQDFAHLEIAALRSLGLPARYISGYLLTHPPEGQEKLVGADASHAWVAAWSPGLGWVDFDPTNNIIPGDEHITLAWGRDYGDVSPINGFMVGGGQHTLAVSVDVSPTPHPSLV</sequence>
<feature type="domain" description="Transglutaminase-like" evidence="1">
    <location>
        <begin position="176"/>
        <end position="246"/>
    </location>
</feature>
<dbReference type="Gene3D" id="3.10.620.30">
    <property type="match status" value="1"/>
</dbReference>
<evidence type="ECO:0000313" key="2">
    <source>
        <dbReference type="EMBL" id="WNM56706.1"/>
    </source>
</evidence>
<evidence type="ECO:0000313" key="3">
    <source>
        <dbReference type="Proteomes" id="UP001302719"/>
    </source>
</evidence>
<dbReference type="PANTHER" id="PTHR33490">
    <property type="entry name" value="BLR5614 PROTEIN-RELATED"/>
    <property type="match status" value="1"/>
</dbReference>
<dbReference type="SMART" id="SM00460">
    <property type="entry name" value="TGc"/>
    <property type="match status" value="1"/>
</dbReference>
<accession>A0AA96G897</accession>
<dbReference type="InterPro" id="IPR038765">
    <property type="entry name" value="Papain-like_cys_pep_sf"/>
</dbReference>
<dbReference type="KEGG" id="nall:PP769_12030"/>
<dbReference type="AlphaFoldDB" id="A0AA96G897"/>
<dbReference type="PANTHER" id="PTHR33490:SF7">
    <property type="entry name" value="BLR2979 PROTEIN"/>
    <property type="match status" value="1"/>
</dbReference>
<gene>
    <name evidence="2" type="ORF">PP769_12030</name>
</gene>
<dbReference type="SUPFAM" id="SSF54001">
    <property type="entry name" value="Cysteine proteinases"/>
    <property type="match status" value="1"/>
</dbReference>
<dbReference type="RefSeq" id="WP_312640383.1">
    <property type="nucleotide sequence ID" value="NZ_CP116967.1"/>
</dbReference>
<protein>
    <submittedName>
        <fullName evidence="2">Transglutaminase family protein</fullName>
    </submittedName>
</protein>
<name>A0AA96G897_9BACT</name>
<proteinExistence type="predicted"/>
<dbReference type="InterPro" id="IPR013589">
    <property type="entry name" value="Bac_transglu_N"/>
</dbReference>
<reference evidence="2 3" key="1">
    <citation type="submission" date="2023-01" db="EMBL/GenBank/DDBJ databases">
        <title>Cultivation and genomic characterization of new, ubiquitous marine nitrite-oxidizing bacteria from the Nitrospirales.</title>
        <authorList>
            <person name="Mueller A.J."/>
            <person name="Daebeler A."/>
            <person name="Herbold C.W."/>
            <person name="Kirkegaard R.H."/>
            <person name="Daims H."/>
        </authorList>
    </citation>
    <scope>NUCLEOTIDE SEQUENCE [LARGE SCALE GENOMIC DNA]</scope>
    <source>
        <strain evidence="2 3">VA</strain>
    </source>
</reference>
<dbReference type="Pfam" id="PF08379">
    <property type="entry name" value="Bact_transglu_N"/>
    <property type="match status" value="1"/>
</dbReference>
<organism evidence="2 3">
    <name type="scientific">Candidatus Nitrospira allomarina</name>
    <dbReference type="NCBI Taxonomy" id="3020900"/>
    <lineage>
        <taxon>Bacteria</taxon>
        <taxon>Pseudomonadati</taxon>
        <taxon>Nitrospirota</taxon>
        <taxon>Nitrospiria</taxon>
        <taxon>Nitrospirales</taxon>
        <taxon>Nitrospiraceae</taxon>
        <taxon>Nitrospira</taxon>
    </lineage>
</organism>
<dbReference type="InterPro" id="IPR002931">
    <property type="entry name" value="Transglutaminase-like"/>
</dbReference>
<dbReference type="Pfam" id="PF01841">
    <property type="entry name" value="Transglut_core"/>
    <property type="match status" value="1"/>
</dbReference>
<dbReference type="EMBL" id="CP116967">
    <property type="protein sequence ID" value="WNM56706.1"/>
    <property type="molecule type" value="Genomic_DNA"/>
</dbReference>
<evidence type="ECO:0000259" key="1">
    <source>
        <dbReference type="SMART" id="SM00460"/>
    </source>
</evidence>
<keyword evidence="3" id="KW-1185">Reference proteome</keyword>